<reference evidence="2 3" key="1">
    <citation type="journal article" date="2018" name="Antonie Van Leeuwenhoek">
        <title>Larkinella terrae sp. nov., isolated from soil on Jeju Island, South Korea.</title>
        <authorList>
            <person name="Ten L.N."/>
            <person name="Jeon J."/>
            <person name="Park S.J."/>
            <person name="Park S."/>
            <person name="Lee S.Y."/>
            <person name="Kim M.K."/>
            <person name="Jung H.Y."/>
        </authorList>
    </citation>
    <scope>NUCLEOTIDE SEQUENCE [LARGE SCALE GENOMIC DNA]</scope>
    <source>
        <strain evidence="2 3">KCTC 52001</strain>
    </source>
</reference>
<keyword evidence="1" id="KW-0472">Membrane</keyword>
<protein>
    <recommendedName>
        <fullName evidence="4">WG repeat-containing protein</fullName>
    </recommendedName>
</protein>
<keyword evidence="3" id="KW-1185">Reference proteome</keyword>
<dbReference type="RefSeq" id="WP_154177807.1">
    <property type="nucleotide sequence ID" value="NZ_WJXZ01000014.1"/>
</dbReference>
<feature type="transmembrane region" description="Helical" evidence="1">
    <location>
        <begin position="110"/>
        <end position="126"/>
    </location>
</feature>
<evidence type="ECO:0000313" key="2">
    <source>
        <dbReference type="EMBL" id="MRS64469.1"/>
    </source>
</evidence>
<evidence type="ECO:0000313" key="3">
    <source>
        <dbReference type="Proteomes" id="UP000441754"/>
    </source>
</evidence>
<evidence type="ECO:0000256" key="1">
    <source>
        <dbReference type="SAM" id="Phobius"/>
    </source>
</evidence>
<dbReference type="Proteomes" id="UP000441754">
    <property type="component" value="Unassembled WGS sequence"/>
</dbReference>
<comment type="caution">
    <text evidence="2">The sequence shown here is derived from an EMBL/GenBank/DDBJ whole genome shotgun (WGS) entry which is preliminary data.</text>
</comment>
<accession>A0A7K0ERT1</accession>
<evidence type="ECO:0008006" key="4">
    <source>
        <dbReference type="Google" id="ProtNLM"/>
    </source>
</evidence>
<gene>
    <name evidence="2" type="ORF">GJJ30_24430</name>
</gene>
<keyword evidence="1" id="KW-1133">Transmembrane helix</keyword>
<dbReference type="EMBL" id="WJXZ01000014">
    <property type="protein sequence ID" value="MRS64469.1"/>
    <property type="molecule type" value="Genomic_DNA"/>
</dbReference>
<proteinExistence type="predicted"/>
<keyword evidence="1" id="KW-0812">Transmembrane</keyword>
<dbReference type="InterPro" id="IPR032774">
    <property type="entry name" value="WG_beta_rep"/>
</dbReference>
<dbReference type="OrthoDB" id="2485468at2"/>
<dbReference type="AlphaFoldDB" id="A0A7K0ERT1"/>
<name>A0A7K0ERT1_9BACT</name>
<organism evidence="2 3">
    <name type="scientific">Larkinella terrae</name>
    <dbReference type="NCBI Taxonomy" id="2025311"/>
    <lineage>
        <taxon>Bacteria</taxon>
        <taxon>Pseudomonadati</taxon>
        <taxon>Bacteroidota</taxon>
        <taxon>Cytophagia</taxon>
        <taxon>Cytophagales</taxon>
        <taxon>Spirosomataceae</taxon>
        <taxon>Larkinella</taxon>
    </lineage>
</organism>
<dbReference type="Pfam" id="PF14903">
    <property type="entry name" value="WG_beta_rep"/>
    <property type="match status" value="1"/>
</dbReference>
<sequence length="288" mass="32266">MIDTIHQKIQEVFGHYDRYVPADVINRLFVAIPYDETALTQEIMGYLLEHNYEALETPKGQSLRERLISTDWRQKEEKKWLLEPEPVELPATAEVSVTPVSIPFSQSNKILIALVILFMTVLLWLWKDKLTQINNDVSRVETSEVEPISNGTSVQVRQTISQPSTAKLVRKAGVLPVSEGTGAKNNTNLIVPVSETGQPLVTEPSNPVESVNGVMTKPYDTVDAEIGDFGLRAARKGGKWGYVDQKDQWHIDPVYDDVTPFQNGKATVVLDGQQIVIDRDGARIREES</sequence>